<dbReference type="InterPro" id="IPR036643">
    <property type="entry name" value="RNApol_insert_sf"/>
</dbReference>
<proteinExistence type="inferred from homology"/>
<organism evidence="13 14">
    <name type="scientific">Vulcanimicrobium alpinum</name>
    <dbReference type="NCBI Taxonomy" id="3016050"/>
    <lineage>
        <taxon>Bacteria</taxon>
        <taxon>Bacillati</taxon>
        <taxon>Vulcanimicrobiota</taxon>
        <taxon>Vulcanimicrobiia</taxon>
        <taxon>Vulcanimicrobiales</taxon>
        <taxon>Vulcanimicrobiaceae</taxon>
        <taxon>Vulcanimicrobium</taxon>
    </lineage>
</organism>
<dbReference type="SUPFAM" id="SSF55257">
    <property type="entry name" value="RBP11-like subunits of RNA polymerase"/>
    <property type="match status" value="1"/>
</dbReference>
<evidence type="ECO:0000313" key="14">
    <source>
        <dbReference type="Proteomes" id="UP001317532"/>
    </source>
</evidence>
<evidence type="ECO:0000256" key="4">
    <source>
        <dbReference type="ARBA" id="ARBA00022478"/>
    </source>
</evidence>
<keyword evidence="5 11" id="KW-0808">Transferase</keyword>
<dbReference type="NCBIfam" id="TIGR02027">
    <property type="entry name" value="rpoA"/>
    <property type="match status" value="1"/>
</dbReference>
<evidence type="ECO:0000256" key="6">
    <source>
        <dbReference type="ARBA" id="ARBA00022695"/>
    </source>
</evidence>
<dbReference type="InterPro" id="IPR011260">
    <property type="entry name" value="RNAP_asu_C"/>
</dbReference>
<dbReference type="Proteomes" id="UP001317532">
    <property type="component" value="Chromosome"/>
</dbReference>
<keyword evidence="6 11" id="KW-0548">Nucleotidyltransferase</keyword>
<name>A0AAN2CAA8_UNVUL</name>
<keyword evidence="4 11" id="KW-0240">DNA-directed RNA polymerase</keyword>
<evidence type="ECO:0000313" key="13">
    <source>
        <dbReference type="EMBL" id="BDE06733.1"/>
    </source>
</evidence>
<reference evidence="13 14" key="1">
    <citation type="journal article" date="2022" name="ISME Commun">
        <title>Vulcanimicrobium alpinus gen. nov. sp. nov., the first cultivated representative of the candidate phylum 'Eremiobacterota', is a metabolically versatile aerobic anoxygenic phototroph.</title>
        <authorList>
            <person name="Yabe S."/>
            <person name="Muto K."/>
            <person name="Abe K."/>
            <person name="Yokota A."/>
            <person name="Staudigel H."/>
            <person name="Tebo B.M."/>
        </authorList>
    </citation>
    <scope>NUCLEOTIDE SEQUENCE [LARGE SCALE GENOMIC DNA]</scope>
    <source>
        <strain evidence="13 14">WC8-2</strain>
    </source>
</reference>
<dbReference type="Pfam" id="PF01000">
    <property type="entry name" value="RNA_pol_A_bac"/>
    <property type="match status" value="1"/>
</dbReference>
<dbReference type="InterPro" id="IPR036603">
    <property type="entry name" value="RBP11-like"/>
</dbReference>
<gene>
    <name evidence="11 13" type="primary">rpoA</name>
    <name evidence="13" type="ORF">WPS_20090</name>
</gene>
<evidence type="ECO:0000256" key="7">
    <source>
        <dbReference type="ARBA" id="ARBA00023163"/>
    </source>
</evidence>
<dbReference type="Gene3D" id="3.30.1360.10">
    <property type="entry name" value="RNA polymerase, RBP11-like subunit"/>
    <property type="match status" value="1"/>
</dbReference>
<dbReference type="InterPro" id="IPR011773">
    <property type="entry name" value="DNA-dir_RpoA"/>
</dbReference>
<dbReference type="NCBIfam" id="NF003519">
    <property type="entry name" value="PRK05182.2-5"/>
    <property type="match status" value="1"/>
</dbReference>
<comment type="domain">
    <text evidence="11">The N-terminal domain is essential for RNAP assembly and basal transcription, whereas the C-terminal domain is involved in interaction with transcriptional regulators and with upstream promoter elements.</text>
</comment>
<evidence type="ECO:0000256" key="2">
    <source>
        <dbReference type="ARBA" id="ARBA00012418"/>
    </source>
</evidence>
<comment type="subunit">
    <text evidence="11">Homodimer. The RNAP catalytic core consists of 2 alpha, 1 beta, 1 beta' and 1 omega subunit. When a sigma factor is associated with the core the holoenzyme is formed, which can initiate transcription.</text>
</comment>
<evidence type="ECO:0000256" key="9">
    <source>
        <dbReference type="ARBA" id="ARBA00033070"/>
    </source>
</evidence>
<dbReference type="EC" id="2.7.7.6" evidence="2 11"/>
<dbReference type="KEGG" id="vab:WPS_20090"/>
<dbReference type="FunFam" id="2.170.120.12:FF:000001">
    <property type="entry name" value="DNA-directed RNA polymerase subunit alpha"/>
    <property type="match status" value="1"/>
</dbReference>
<dbReference type="GO" id="GO:0003899">
    <property type="term" value="F:DNA-directed RNA polymerase activity"/>
    <property type="evidence" value="ECO:0007669"/>
    <property type="project" value="UniProtKB-UniRule"/>
</dbReference>
<sequence>MTVLEAPAGAQIEVRERRENYAKFVIEPLDRGFGITLGNALRRILLSSIPGAAVTYVKIDGVLHEFSTIPGVVEDTVDLLLNLKGLPIKLNTEDPKVLSLNVSGAKEATAGDISPDADVEILQPNYHLATLSKKDAKLSMEIGIEKSRGYVTSDKQRNIEHMIGLIPMDSIFSPIRKVNFSVDDTRVGQSVDFDRLTLEIETNGSITPDDALSEAAQILTDQLHLFIGFSTEEKPVATAPASEWDVPVETLNLSVRSFNCLKRAGISKVSELLDMTEDEIIKMRNFGKKSLDEIKQVLEERGLSLRAA</sequence>
<dbReference type="Pfam" id="PF01193">
    <property type="entry name" value="RNA_pol_L"/>
    <property type="match status" value="1"/>
</dbReference>
<dbReference type="GO" id="GO:0005737">
    <property type="term" value="C:cytoplasm"/>
    <property type="evidence" value="ECO:0007669"/>
    <property type="project" value="UniProtKB-ARBA"/>
</dbReference>
<dbReference type="GO" id="GO:0000428">
    <property type="term" value="C:DNA-directed RNA polymerase complex"/>
    <property type="evidence" value="ECO:0007669"/>
    <property type="project" value="UniProtKB-KW"/>
</dbReference>
<evidence type="ECO:0000256" key="10">
    <source>
        <dbReference type="ARBA" id="ARBA00048552"/>
    </source>
</evidence>
<dbReference type="AlphaFoldDB" id="A0AAN2CAA8"/>
<evidence type="ECO:0000259" key="12">
    <source>
        <dbReference type="SMART" id="SM00662"/>
    </source>
</evidence>
<evidence type="ECO:0000256" key="11">
    <source>
        <dbReference type="HAMAP-Rule" id="MF_00059"/>
    </source>
</evidence>
<protein>
    <recommendedName>
        <fullName evidence="3 11">DNA-directed RNA polymerase subunit alpha</fullName>
        <shortName evidence="11">RNAP subunit alpha</shortName>
        <ecNumber evidence="2 11">2.7.7.6</ecNumber>
    </recommendedName>
    <alternativeName>
        <fullName evidence="9 11">RNA polymerase subunit alpha</fullName>
    </alternativeName>
    <alternativeName>
        <fullName evidence="8 11">Transcriptase subunit alpha</fullName>
    </alternativeName>
</protein>
<dbReference type="GO" id="GO:0003677">
    <property type="term" value="F:DNA binding"/>
    <property type="evidence" value="ECO:0007669"/>
    <property type="project" value="UniProtKB-UniRule"/>
</dbReference>
<keyword evidence="7 11" id="KW-0804">Transcription</keyword>
<feature type="domain" description="DNA-directed RNA polymerase RpoA/D/Rpb3-type" evidence="12">
    <location>
        <begin position="21"/>
        <end position="229"/>
    </location>
</feature>
<comment type="similarity">
    <text evidence="1 11">Belongs to the RNA polymerase alpha chain family.</text>
</comment>
<evidence type="ECO:0000256" key="8">
    <source>
        <dbReference type="ARBA" id="ARBA00032524"/>
    </source>
</evidence>
<evidence type="ECO:0000256" key="3">
    <source>
        <dbReference type="ARBA" id="ARBA00015972"/>
    </source>
</evidence>
<dbReference type="GO" id="GO:0046983">
    <property type="term" value="F:protein dimerization activity"/>
    <property type="evidence" value="ECO:0007669"/>
    <property type="project" value="InterPro"/>
</dbReference>
<evidence type="ECO:0000256" key="5">
    <source>
        <dbReference type="ARBA" id="ARBA00022679"/>
    </source>
</evidence>
<dbReference type="InterPro" id="IPR011262">
    <property type="entry name" value="DNA-dir_RNA_pol_insert"/>
</dbReference>
<comment type="function">
    <text evidence="11">DNA-dependent RNA polymerase catalyzes the transcription of DNA into RNA using the four ribonucleoside triphosphates as substrates.</text>
</comment>
<feature type="region of interest" description="Alpha C-terminal domain (alpha-CTD)" evidence="11">
    <location>
        <begin position="244"/>
        <end position="308"/>
    </location>
</feature>
<dbReference type="SUPFAM" id="SSF47789">
    <property type="entry name" value="C-terminal domain of RNA polymerase alpha subunit"/>
    <property type="match status" value="1"/>
</dbReference>
<dbReference type="SMART" id="SM00662">
    <property type="entry name" value="RPOLD"/>
    <property type="match status" value="1"/>
</dbReference>
<dbReference type="GO" id="GO:0006351">
    <property type="term" value="P:DNA-templated transcription"/>
    <property type="evidence" value="ECO:0007669"/>
    <property type="project" value="UniProtKB-UniRule"/>
</dbReference>
<comment type="catalytic activity">
    <reaction evidence="10 11">
        <text>RNA(n) + a ribonucleoside 5'-triphosphate = RNA(n+1) + diphosphate</text>
        <dbReference type="Rhea" id="RHEA:21248"/>
        <dbReference type="Rhea" id="RHEA-COMP:14527"/>
        <dbReference type="Rhea" id="RHEA-COMP:17342"/>
        <dbReference type="ChEBI" id="CHEBI:33019"/>
        <dbReference type="ChEBI" id="CHEBI:61557"/>
        <dbReference type="ChEBI" id="CHEBI:140395"/>
        <dbReference type="EC" id="2.7.7.6"/>
    </reaction>
</comment>
<feature type="region of interest" description="Alpha N-terminal domain (alpha-NTD)" evidence="11">
    <location>
        <begin position="1"/>
        <end position="230"/>
    </location>
</feature>
<dbReference type="RefSeq" id="WP_317994383.1">
    <property type="nucleotide sequence ID" value="NZ_AP025523.1"/>
</dbReference>
<evidence type="ECO:0000256" key="1">
    <source>
        <dbReference type="ARBA" id="ARBA00007123"/>
    </source>
</evidence>
<dbReference type="Gene3D" id="1.10.150.20">
    <property type="entry name" value="5' to 3' exonuclease, C-terminal subdomain"/>
    <property type="match status" value="1"/>
</dbReference>
<dbReference type="EMBL" id="AP025523">
    <property type="protein sequence ID" value="BDE06733.1"/>
    <property type="molecule type" value="Genomic_DNA"/>
</dbReference>
<keyword evidence="14" id="KW-1185">Reference proteome</keyword>
<dbReference type="Gene3D" id="2.170.120.12">
    <property type="entry name" value="DNA-directed RNA polymerase, insert domain"/>
    <property type="match status" value="1"/>
</dbReference>
<dbReference type="InterPro" id="IPR011263">
    <property type="entry name" value="DNA-dir_RNA_pol_RpoA/D/Rpb3"/>
</dbReference>
<dbReference type="NCBIfam" id="NF003513">
    <property type="entry name" value="PRK05182.1-2"/>
    <property type="match status" value="1"/>
</dbReference>
<dbReference type="HAMAP" id="MF_00059">
    <property type="entry name" value="RNApol_bact_RpoA"/>
    <property type="match status" value="1"/>
</dbReference>
<accession>A0AAN2CAA8</accession>
<dbReference type="CDD" id="cd06928">
    <property type="entry name" value="RNAP_alpha_NTD"/>
    <property type="match status" value="1"/>
</dbReference>
<dbReference type="SUPFAM" id="SSF56553">
    <property type="entry name" value="Insert subdomain of RNA polymerase alpha subunit"/>
    <property type="match status" value="1"/>
</dbReference>
<dbReference type="Pfam" id="PF03118">
    <property type="entry name" value="RNA_pol_A_CTD"/>
    <property type="match status" value="1"/>
</dbReference>